<reference evidence="1 2" key="1">
    <citation type="submission" date="2018-11" db="EMBL/GenBank/DDBJ databases">
        <title>Genome sequencing of Lautropia sp. KCOM 2505 (= ChDC F240).</title>
        <authorList>
            <person name="Kook J.-K."/>
            <person name="Park S.-N."/>
            <person name="Lim Y.K."/>
        </authorList>
    </citation>
    <scope>NUCLEOTIDE SEQUENCE [LARGE SCALE GENOMIC DNA]</scope>
    <source>
        <strain evidence="1 2">KCOM 2505</strain>
    </source>
</reference>
<dbReference type="Proteomes" id="UP000270261">
    <property type="component" value="Unassembled WGS sequence"/>
</dbReference>
<dbReference type="SUPFAM" id="SSF143880">
    <property type="entry name" value="NE0471 N-terminal domain-like"/>
    <property type="match status" value="1"/>
</dbReference>
<dbReference type="InterPro" id="IPR036782">
    <property type="entry name" value="NE0471-like_N"/>
</dbReference>
<dbReference type="OrthoDB" id="9803723at2"/>
<name>A0A3R8NSX5_9BURK</name>
<dbReference type="InterPro" id="IPR018841">
    <property type="entry name" value="DUF2442"/>
</dbReference>
<keyword evidence="2" id="KW-1185">Reference proteome</keyword>
<comment type="caution">
    <text evidence="1">The sequence shown here is derived from an EMBL/GenBank/DDBJ whole genome shotgun (WGS) entry which is preliminary data.</text>
</comment>
<sequence length="104" mass="11385">MHAQSTAQEDRAADVTPPVVPRMPWRVHAVRVLPGYRLDVVFVDGTRGVTDLSALIHSEDAGVFASLRDPALFSRARVVYGAVTWPGEIDLAPDALYRQMAKAD</sequence>
<accession>A0A3R8NSX5</accession>
<organism evidence="1 2">
    <name type="scientific">Lautropia dentalis</name>
    <dbReference type="NCBI Taxonomy" id="2490857"/>
    <lineage>
        <taxon>Bacteria</taxon>
        <taxon>Pseudomonadati</taxon>
        <taxon>Pseudomonadota</taxon>
        <taxon>Betaproteobacteria</taxon>
        <taxon>Burkholderiales</taxon>
        <taxon>Burkholderiaceae</taxon>
        <taxon>Lautropia</taxon>
    </lineage>
</organism>
<dbReference type="Gene3D" id="3.30.2020.10">
    <property type="entry name" value="NE0471-like N-terminal domain"/>
    <property type="match status" value="1"/>
</dbReference>
<evidence type="ECO:0000313" key="1">
    <source>
        <dbReference type="EMBL" id="RRN45135.1"/>
    </source>
</evidence>
<evidence type="ECO:0000313" key="2">
    <source>
        <dbReference type="Proteomes" id="UP000270261"/>
    </source>
</evidence>
<gene>
    <name evidence="1" type="ORF">EHV23_02505</name>
</gene>
<protein>
    <submittedName>
        <fullName evidence="1">DUF2442 domain-containing protein</fullName>
    </submittedName>
</protein>
<dbReference type="Pfam" id="PF10387">
    <property type="entry name" value="DUF2442"/>
    <property type="match status" value="1"/>
</dbReference>
<proteinExistence type="predicted"/>
<dbReference type="EMBL" id="RRUE01000001">
    <property type="protein sequence ID" value="RRN45135.1"/>
    <property type="molecule type" value="Genomic_DNA"/>
</dbReference>
<dbReference type="AlphaFoldDB" id="A0A3R8NSX5"/>